<dbReference type="KEGG" id="spad:DVK44_22920"/>
<organism evidence="2 3">
    <name type="scientific">Streptomyces paludis</name>
    <dbReference type="NCBI Taxonomy" id="2282738"/>
    <lineage>
        <taxon>Bacteria</taxon>
        <taxon>Bacillati</taxon>
        <taxon>Actinomycetota</taxon>
        <taxon>Actinomycetes</taxon>
        <taxon>Kitasatosporales</taxon>
        <taxon>Streptomycetaceae</taxon>
        <taxon>Streptomyces</taxon>
    </lineage>
</organism>
<feature type="compositionally biased region" description="Acidic residues" evidence="1">
    <location>
        <begin position="1"/>
        <end position="11"/>
    </location>
</feature>
<keyword evidence="3" id="KW-1185">Reference proteome</keyword>
<proteinExistence type="predicted"/>
<dbReference type="EMBL" id="CP031194">
    <property type="protein sequence ID" value="AXG80033.1"/>
    <property type="molecule type" value="Genomic_DNA"/>
</dbReference>
<dbReference type="OrthoDB" id="4515152at2"/>
<dbReference type="RefSeq" id="WP_114661359.1">
    <property type="nucleotide sequence ID" value="NZ_CP031194.1"/>
</dbReference>
<sequence>MISEPELEGEETAVPAPRTSGGGGTVPAAGFGRPDPGPGPGSGAGTGPDFEDGTYETIDAEDPPGAPPRRRPWVWALGGAVVASAVWAGGLYAYHRPGPDLRGYGISRNLCLAAELPALTDRIGRRTENMAGADETLAVDRAVCRVTLMPGRPDKADEGTPPTTYANVRIDYIRHKETDPAPEFEATLADLTPSGDGKPTVEGVTDLGDHAYLVSETPGFNMRLSVLDGQAEFAIDVSLGTFSTVNPVTGTTDDSDPSETINISDIEGELISDMTDLMAALKE</sequence>
<protein>
    <submittedName>
        <fullName evidence="2">Uncharacterized protein</fullName>
    </submittedName>
</protein>
<evidence type="ECO:0000313" key="2">
    <source>
        <dbReference type="EMBL" id="AXG80033.1"/>
    </source>
</evidence>
<dbReference type="Proteomes" id="UP000253868">
    <property type="component" value="Chromosome"/>
</dbReference>
<dbReference type="AlphaFoldDB" id="A0A345HTK9"/>
<feature type="region of interest" description="Disordered" evidence="1">
    <location>
        <begin position="1"/>
        <end position="67"/>
    </location>
</feature>
<gene>
    <name evidence="2" type="ORF">DVK44_22920</name>
</gene>
<evidence type="ECO:0000313" key="3">
    <source>
        <dbReference type="Proteomes" id="UP000253868"/>
    </source>
</evidence>
<accession>A0A345HTK9</accession>
<name>A0A345HTK9_9ACTN</name>
<evidence type="ECO:0000256" key="1">
    <source>
        <dbReference type="SAM" id="MobiDB-lite"/>
    </source>
</evidence>
<feature type="compositionally biased region" description="Acidic residues" evidence="1">
    <location>
        <begin position="49"/>
        <end position="62"/>
    </location>
</feature>
<reference evidence="3" key="1">
    <citation type="submission" date="2018-07" db="EMBL/GenBank/DDBJ databases">
        <authorList>
            <person name="Zhao J."/>
        </authorList>
    </citation>
    <scope>NUCLEOTIDE SEQUENCE [LARGE SCALE GENOMIC DNA]</scope>
    <source>
        <strain evidence="3">GSSD-12</strain>
    </source>
</reference>